<gene>
    <name evidence="2" type="ORF">BDEG_26285</name>
</gene>
<reference evidence="2 3" key="1">
    <citation type="submission" date="2006-10" db="EMBL/GenBank/DDBJ databases">
        <title>The Genome Sequence of Batrachochytrium dendrobatidis JEL423.</title>
        <authorList>
            <consortium name="The Broad Institute Genome Sequencing Platform"/>
            <person name="Birren B."/>
            <person name="Lander E."/>
            <person name="Galagan J."/>
            <person name="Cuomo C."/>
            <person name="Devon K."/>
            <person name="Jaffe D."/>
            <person name="Butler J."/>
            <person name="Alvarez P."/>
            <person name="Gnerre S."/>
            <person name="Grabherr M."/>
            <person name="Kleber M."/>
            <person name="Mauceli E."/>
            <person name="Brockman W."/>
            <person name="Young S."/>
            <person name="LaButti K."/>
            <person name="Sykes S."/>
            <person name="DeCaprio D."/>
            <person name="Crawford M."/>
            <person name="Koehrsen M."/>
            <person name="Engels R."/>
            <person name="Montgomery P."/>
            <person name="Pearson M."/>
            <person name="Howarth C."/>
            <person name="Larson L."/>
            <person name="White J."/>
            <person name="O'Leary S."/>
            <person name="Kodira C."/>
            <person name="Zeng Q."/>
            <person name="Yandava C."/>
            <person name="Alvarado L."/>
            <person name="Longcore J."/>
            <person name="James T."/>
        </authorList>
    </citation>
    <scope>NUCLEOTIDE SEQUENCE [LARGE SCALE GENOMIC DNA]</scope>
    <source>
        <strain evidence="2 3">JEL423</strain>
    </source>
</reference>
<feature type="transmembrane region" description="Helical" evidence="1">
    <location>
        <begin position="161"/>
        <end position="194"/>
    </location>
</feature>
<dbReference type="Proteomes" id="UP000077115">
    <property type="component" value="Unassembled WGS sequence"/>
</dbReference>
<proteinExistence type="predicted"/>
<organism evidence="2 3">
    <name type="scientific">Batrachochytrium dendrobatidis (strain JEL423)</name>
    <dbReference type="NCBI Taxonomy" id="403673"/>
    <lineage>
        <taxon>Eukaryota</taxon>
        <taxon>Fungi</taxon>
        <taxon>Fungi incertae sedis</taxon>
        <taxon>Chytridiomycota</taxon>
        <taxon>Chytridiomycota incertae sedis</taxon>
        <taxon>Chytridiomycetes</taxon>
        <taxon>Rhizophydiales</taxon>
        <taxon>Rhizophydiales incertae sedis</taxon>
        <taxon>Batrachochytrium</taxon>
    </lineage>
</organism>
<accession>A0A177WU31</accession>
<dbReference type="VEuPathDB" id="FungiDB:BDEG_26285"/>
<reference evidence="2 3" key="2">
    <citation type="submission" date="2016-05" db="EMBL/GenBank/DDBJ databases">
        <title>Lineage-specific infection strategies underlie the spectrum of fungal disease in amphibians.</title>
        <authorList>
            <person name="Cuomo C.A."/>
            <person name="Farrer R.A."/>
            <person name="James T."/>
            <person name="Longcore J."/>
            <person name="Birren B."/>
        </authorList>
    </citation>
    <scope>NUCLEOTIDE SEQUENCE [LARGE SCALE GENOMIC DNA]</scope>
    <source>
        <strain evidence="2 3">JEL423</strain>
    </source>
</reference>
<dbReference type="AlphaFoldDB" id="A0A177WU31"/>
<name>A0A177WU31_BATDL</name>
<keyword evidence="1" id="KW-1133">Transmembrane helix</keyword>
<sequence>MKQLKATDVLASKKVMLIARSLMKLLETFGDGHKGRFLDYVNSRLGISKSSYYYYMEYYAFMSKYPKFQTLAVSFRVFRTQFHRGGKPSQQVVPRQSMTPSDCSDNDNAINGELTLLLSFTESKVLKMSTAVEKSPSCTLLDIFVIDSTDAFKPISTTLIFLVLFSSLLLCLGISSIIVSVSFPFSLFVFGIVISVPFP</sequence>
<dbReference type="EMBL" id="DS022308">
    <property type="protein sequence ID" value="OAJ42891.1"/>
    <property type="molecule type" value="Genomic_DNA"/>
</dbReference>
<evidence type="ECO:0000313" key="2">
    <source>
        <dbReference type="EMBL" id="OAJ42891.1"/>
    </source>
</evidence>
<protein>
    <submittedName>
        <fullName evidence="2">Uncharacterized protein</fullName>
    </submittedName>
</protein>
<keyword evidence="1" id="KW-0472">Membrane</keyword>
<dbReference type="OrthoDB" id="2173101at2759"/>
<evidence type="ECO:0000256" key="1">
    <source>
        <dbReference type="SAM" id="Phobius"/>
    </source>
</evidence>
<keyword evidence="1" id="KW-0812">Transmembrane</keyword>
<evidence type="ECO:0000313" key="3">
    <source>
        <dbReference type="Proteomes" id="UP000077115"/>
    </source>
</evidence>